<dbReference type="Proteomes" id="UP000008633">
    <property type="component" value="Chromosome"/>
</dbReference>
<reference evidence="2 3" key="1">
    <citation type="journal article" date="2011" name="Stand. Genomic Sci.">
        <title>Complete genome sequence of Nitratifractor salsuginis type strain (E9I37-1).</title>
        <authorList>
            <person name="Anderson I."/>
            <person name="Sikorski J."/>
            <person name="Zeytun A."/>
            <person name="Nolan M."/>
            <person name="Lapidus A."/>
            <person name="Lucas S."/>
            <person name="Hammon N."/>
            <person name="Deshpande S."/>
            <person name="Cheng J.F."/>
            <person name="Tapia R."/>
            <person name="Han C."/>
            <person name="Goodwin L."/>
            <person name="Pitluck S."/>
            <person name="Liolios K."/>
            <person name="Pagani I."/>
            <person name="Ivanova N."/>
            <person name="Huntemann M."/>
            <person name="Mavromatis K."/>
            <person name="Ovchinikova G."/>
            <person name="Pati A."/>
            <person name="Chen A."/>
            <person name="Palaniappan K."/>
            <person name="Land M."/>
            <person name="Hauser L."/>
            <person name="Brambilla E.M."/>
            <person name="Ngatchou-Djao O.D."/>
            <person name="Rohde M."/>
            <person name="Tindall B.J."/>
            <person name="Goker M."/>
            <person name="Detter J.C."/>
            <person name="Woyke T."/>
            <person name="Bristow J."/>
            <person name="Eisen J.A."/>
            <person name="Markowitz V."/>
            <person name="Hugenholtz P."/>
            <person name="Klenk H.P."/>
            <person name="Kyrpides N.C."/>
        </authorList>
    </citation>
    <scope>NUCLEOTIDE SEQUENCE [LARGE SCALE GENOMIC DNA]</scope>
    <source>
        <strain evidence="3">DSM 16511 / JCM 12458 / E9I37-1</strain>
    </source>
</reference>
<organism evidence="2 3">
    <name type="scientific">Nitratifractor salsuginis (strain DSM 16511 / JCM 12458 / E9I37-1)</name>
    <dbReference type="NCBI Taxonomy" id="749222"/>
    <lineage>
        <taxon>Bacteria</taxon>
        <taxon>Pseudomonadati</taxon>
        <taxon>Campylobacterota</taxon>
        <taxon>Epsilonproteobacteria</taxon>
        <taxon>Campylobacterales</taxon>
        <taxon>Sulfurovaceae</taxon>
        <taxon>Nitratifractor</taxon>
    </lineage>
</organism>
<feature type="transmembrane region" description="Helical" evidence="1">
    <location>
        <begin position="7"/>
        <end position="27"/>
    </location>
</feature>
<dbReference type="EMBL" id="CP002452">
    <property type="protein sequence ID" value="ADV46483.1"/>
    <property type="molecule type" value="Genomic_DNA"/>
</dbReference>
<feature type="transmembrane region" description="Helical" evidence="1">
    <location>
        <begin position="39"/>
        <end position="57"/>
    </location>
</feature>
<dbReference type="KEGG" id="nsa:Nitsa_1230"/>
<gene>
    <name evidence="2" type="ordered locus">Nitsa_1230</name>
</gene>
<evidence type="ECO:0000313" key="3">
    <source>
        <dbReference type="Proteomes" id="UP000008633"/>
    </source>
</evidence>
<proteinExistence type="predicted"/>
<keyword evidence="1" id="KW-0812">Transmembrane</keyword>
<name>E6WYH1_NITSE</name>
<keyword evidence="1" id="KW-0472">Membrane</keyword>
<dbReference type="HOGENOM" id="CLU_2701021_0_0_7"/>
<reference evidence="3" key="2">
    <citation type="submission" date="2011-01" db="EMBL/GenBank/DDBJ databases">
        <title>The complete genome of Nitratifractor salsuginis DSM 16511.</title>
        <authorList>
            <consortium name="US DOE Joint Genome Institute (JGI-PGF)"/>
            <person name="Lucas S."/>
            <person name="Copeland A."/>
            <person name="Lapidus A."/>
            <person name="Bruce D."/>
            <person name="Goodwin L."/>
            <person name="Pitluck S."/>
            <person name="Kyrpides N."/>
            <person name="Mavromatis K."/>
            <person name="Ivanova N."/>
            <person name="Mikhailova N."/>
            <person name="Zeytun A."/>
            <person name="Detter J.C."/>
            <person name="Tapia R."/>
            <person name="Han C."/>
            <person name="Land M."/>
            <person name="Hauser L."/>
            <person name="Markowitz V."/>
            <person name="Cheng J.-F."/>
            <person name="Hugenholtz P."/>
            <person name="Woyke T."/>
            <person name="Wu D."/>
            <person name="Tindall B."/>
            <person name="Schuetze A."/>
            <person name="Brambilla E."/>
            <person name="Klenk H.-P."/>
            <person name="Eisen J.A."/>
        </authorList>
    </citation>
    <scope>NUCLEOTIDE SEQUENCE [LARGE SCALE GENOMIC DNA]</scope>
    <source>
        <strain evidence="3">DSM 16511 / JCM 12458 / E9I37-1</strain>
    </source>
</reference>
<accession>E6WYH1</accession>
<protein>
    <submittedName>
        <fullName evidence="2">Uncharacterized protein</fullName>
    </submittedName>
</protein>
<keyword evidence="3" id="KW-1185">Reference proteome</keyword>
<dbReference type="AlphaFoldDB" id="E6WYH1"/>
<evidence type="ECO:0000256" key="1">
    <source>
        <dbReference type="SAM" id="Phobius"/>
    </source>
</evidence>
<sequence length="73" mass="8371">MKIMQIAGYLVALIIGLYAILLVGQIWDEWLEWKLFFKISVTAAVAVVAIGIVAMILKEIFKEKELKKEKYLD</sequence>
<evidence type="ECO:0000313" key="2">
    <source>
        <dbReference type="EMBL" id="ADV46483.1"/>
    </source>
</evidence>
<dbReference type="STRING" id="749222.Nitsa_1230"/>
<dbReference type="RefSeq" id="WP_013554174.1">
    <property type="nucleotide sequence ID" value="NC_014935.1"/>
</dbReference>
<keyword evidence="1" id="KW-1133">Transmembrane helix</keyword>